<feature type="region of interest" description="Disordered" evidence="1">
    <location>
        <begin position="91"/>
        <end position="156"/>
    </location>
</feature>
<evidence type="ECO:0000256" key="1">
    <source>
        <dbReference type="SAM" id="MobiDB-lite"/>
    </source>
</evidence>
<dbReference type="Pfam" id="PF21787">
    <property type="entry name" value="TNP-like_RNaseH_N"/>
    <property type="match status" value="1"/>
</dbReference>
<evidence type="ECO:0000313" key="6">
    <source>
        <dbReference type="Proteomes" id="UP000037510"/>
    </source>
</evidence>
<feature type="domain" description="Transposable element P transposase-like RNase H" evidence="2">
    <location>
        <begin position="295"/>
        <end position="395"/>
    </location>
</feature>
<keyword evidence="6" id="KW-1185">Reference proteome</keyword>
<feature type="compositionally biased region" description="Polar residues" evidence="1">
    <location>
        <begin position="129"/>
        <end position="156"/>
    </location>
</feature>
<dbReference type="Proteomes" id="UP000037510">
    <property type="component" value="Unassembled WGS sequence"/>
</dbReference>
<accession>A0A0L7LE04</accession>
<dbReference type="AlphaFoldDB" id="A0A0L7LE04"/>
<reference evidence="5 6" key="1">
    <citation type="journal article" date="2015" name="Genome Biol. Evol.">
        <title>The genome of winter moth (Operophtera brumata) provides a genomic perspective on sexual dimorphism and phenology.</title>
        <authorList>
            <person name="Derks M.F."/>
            <person name="Smit S."/>
            <person name="Salis L."/>
            <person name="Schijlen E."/>
            <person name="Bossers A."/>
            <person name="Mateman C."/>
            <person name="Pijl A.S."/>
            <person name="de Ridder D."/>
            <person name="Groenen M.A."/>
            <person name="Visser M.E."/>
            <person name="Megens H.J."/>
        </authorList>
    </citation>
    <scope>NUCLEOTIDE SEQUENCE [LARGE SCALE GENOMIC DNA]</scope>
    <source>
        <strain evidence="5">WM2013NL</strain>
        <tissue evidence="5">Head and thorax</tissue>
    </source>
</reference>
<name>A0A0L7LE04_OPEBR</name>
<dbReference type="EMBL" id="JTDY01001485">
    <property type="protein sequence ID" value="KOB73758.1"/>
    <property type="molecule type" value="Genomic_DNA"/>
</dbReference>
<evidence type="ECO:0008006" key="7">
    <source>
        <dbReference type="Google" id="ProtNLM"/>
    </source>
</evidence>
<dbReference type="InterPro" id="IPR048365">
    <property type="entry name" value="TNP-like_RNaseH_N"/>
</dbReference>
<protein>
    <recommendedName>
        <fullName evidence="7">Transposable element P transposase</fullName>
    </recommendedName>
</protein>
<evidence type="ECO:0000259" key="4">
    <source>
        <dbReference type="Pfam" id="PF21789"/>
    </source>
</evidence>
<evidence type="ECO:0000313" key="5">
    <source>
        <dbReference type="EMBL" id="KOB73758.1"/>
    </source>
</evidence>
<proteinExistence type="predicted"/>
<dbReference type="InterPro" id="IPR048367">
    <property type="entry name" value="TNP-like_RNaseH_C"/>
</dbReference>
<evidence type="ECO:0000259" key="2">
    <source>
        <dbReference type="Pfam" id="PF21787"/>
    </source>
</evidence>
<dbReference type="Pfam" id="PF21789">
    <property type="entry name" value="TNP-like_RNaseH_C"/>
    <property type="match status" value="1"/>
</dbReference>
<organism evidence="5 6">
    <name type="scientific">Operophtera brumata</name>
    <name type="common">Winter moth</name>
    <name type="synonym">Phalaena brumata</name>
    <dbReference type="NCBI Taxonomy" id="104452"/>
    <lineage>
        <taxon>Eukaryota</taxon>
        <taxon>Metazoa</taxon>
        <taxon>Ecdysozoa</taxon>
        <taxon>Arthropoda</taxon>
        <taxon>Hexapoda</taxon>
        <taxon>Insecta</taxon>
        <taxon>Pterygota</taxon>
        <taxon>Neoptera</taxon>
        <taxon>Endopterygota</taxon>
        <taxon>Lepidoptera</taxon>
        <taxon>Glossata</taxon>
        <taxon>Ditrysia</taxon>
        <taxon>Geometroidea</taxon>
        <taxon>Geometridae</taxon>
        <taxon>Larentiinae</taxon>
        <taxon>Operophtera</taxon>
    </lineage>
</organism>
<dbReference type="InterPro" id="IPR048366">
    <property type="entry name" value="TNP-like_GBD"/>
</dbReference>
<feature type="domain" description="Transposable element P transposase-like GTP-binding insertion" evidence="3">
    <location>
        <begin position="409"/>
        <end position="526"/>
    </location>
</feature>
<feature type="non-terminal residue" evidence="5">
    <location>
        <position position="934"/>
    </location>
</feature>
<evidence type="ECO:0000259" key="3">
    <source>
        <dbReference type="Pfam" id="PF21788"/>
    </source>
</evidence>
<feature type="domain" description="Transposable element P transposase-like RNase H C-terminal" evidence="4">
    <location>
        <begin position="597"/>
        <end position="624"/>
    </location>
</feature>
<gene>
    <name evidence="5" type="ORF">OBRU01_10974</name>
</gene>
<comment type="caution">
    <text evidence="5">The sequence shown here is derived from an EMBL/GenBank/DDBJ whole genome shotgun (WGS) entry which is preliminary data.</text>
</comment>
<dbReference type="Pfam" id="PF21788">
    <property type="entry name" value="TNP-like_GBD"/>
    <property type="match status" value="1"/>
</dbReference>
<sequence>MGRYTKCAKCGSSPSTRKDRYLTHHKFPTPQSNILRFKIYLTKFAIPTENNTSHLEDLYFSDRTKKYLAEFPKPRKNNNVTELTKTLRIEKGLTQQDEEASQVQDIPEKPKHMPNISQDSLDTCDDNISFESDQSNSEAGPPTTCDQPQACNPVNQSKKINKTIKKTDILKKVNELKPHEKKLYRICAQSLKEICRMRKQLQCKRKTDRLQYLCENEHIKKLQNMKLSNSIIVLLQSQLQNCKKPLKARQYSSDQKITACTLYKRSPALYRLLRRMFTIPCQSTLNKLLNSMPLTTGINPQVFNALKSMAEKQLDEENICILSFDEMAIRKHLMYNEKLDIIEGYQDHGNHGRSKEITCKALVFMLTGVQKKWKQPIAFYFSGKLVSAERLHVIIKEGHEIVTILDPPHLLKRTRNLFLKYDVECTANIDGKDVKGVAKWSHVQQFHDMDKTNPNHVFAPKLTKQHLNPNSRQKNRVKLATQVFSHTVTSGILAKIATNELPAEAHATATLLSKFDQLFDALNADSTDLRRWNCSKNMTKRTAHMNVFLKMAKFVLDIKFIGLNSPPPSQMGWMRTMIAVERLWGNLKVTSLSIRRLNLDPLQNCFACIRYHCGSNVNPNISQFINGLKTAILNNLRDRGAKPNCEDDGAILSDDLKKLLLSTTTPENICENWNIDLEHVIADATEAVDQATPDVQAYVCGNIYEKFKRRACTVCKKVFLASSTTLDTKRLFNSFREYEDMQNSLNYVNRHFMHVAETCDSAMDEVRAFLNNPCPSKTDLIKLRGPLTGGVYISKHDVLEELDRKAEHRHSVVPSGTDYAREIRQRETDMYQRRQVERKEFESMSEGLESLEQLTSFGESTLNIGELNEEAMTAVYSKYTFTRKEETTNKLAINFYKQKVFSKLEASSYDGHAHRAPRGGVQEVTRAGAAITPT</sequence>